<evidence type="ECO:0000256" key="1">
    <source>
        <dbReference type="SAM" id="Phobius"/>
    </source>
</evidence>
<keyword evidence="1" id="KW-0812">Transmembrane</keyword>
<dbReference type="Proteomes" id="UP000198734">
    <property type="component" value="Unassembled WGS sequence"/>
</dbReference>
<keyword evidence="1" id="KW-1133">Transmembrane helix</keyword>
<evidence type="ECO:0000313" key="3">
    <source>
        <dbReference type="EMBL" id="SFP99423.1"/>
    </source>
</evidence>
<dbReference type="AlphaFoldDB" id="A0A1I5UVZ9"/>
<proteinExistence type="predicted"/>
<dbReference type="OrthoDB" id="2969449at2"/>
<name>A0A1I5UVZ9_9BACI</name>
<dbReference type="RefSeq" id="WP_093533980.1">
    <property type="nucleotide sequence ID" value="NZ_FOXU01000001.1"/>
</dbReference>
<dbReference type="EMBL" id="FOXU01000001">
    <property type="protein sequence ID" value="SFP99423.1"/>
    <property type="molecule type" value="Genomic_DNA"/>
</dbReference>
<feature type="transmembrane region" description="Helical" evidence="1">
    <location>
        <begin position="78"/>
        <end position="107"/>
    </location>
</feature>
<evidence type="ECO:0000259" key="2">
    <source>
        <dbReference type="Pfam" id="PF07331"/>
    </source>
</evidence>
<accession>A0A1I5UVZ9</accession>
<feature type="domain" description="DUF1468" evidence="2">
    <location>
        <begin position="12"/>
        <end position="145"/>
    </location>
</feature>
<feature type="transmembrane region" description="Helical" evidence="1">
    <location>
        <begin position="119"/>
        <end position="140"/>
    </location>
</feature>
<organism evidence="3 4">
    <name type="scientific">Psychrobacillus psychrotolerans</name>
    <dbReference type="NCBI Taxonomy" id="126156"/>
    <lineage>
        <taxon>Bacteria</taxon>
        <taxon>Bacillati</taxon>
        <taxon>Bacillota</taxon>
        <taxon>Bacilli</taxon>
        <taxon>Bacillales</taxon>
        <taxon>Bacillaceae</taxon>
        <taxon>Psychrobacillus</taxon>
    </lineage>
</organism>
<dbReference type="STRING" id="126156.SAMN05421670_0564"/>
<sequence length="149" mass="16684">MSKKLITNISNVGLFLFCLLYLIFSFKMSFGRPGMPGPGFVPVTLGVLGTLLSLGVLIKELMSIKIVEKLEDFTKQGVFRFAGYVLSIVLFLLFYKTIGVPMLFILVFSLAKTSGYRGWVYPILFAGIFTTVVYFLFTFLQVPFPSGDF</sequence>
<evidence type="ECO:0000313" key="4">
    <source>
        <dbReference type="Proteomes" id="UP000198734"/>
    </source>
</evidence>
<reference evidence="4" key="1">
    <citation type="submission" date="2016-10" db="EMBL/GenBank/DDBJ databases">
        <authorList>
            <person name="Varghese N."/>
            <person name="Submissions S."/>
        </authorList>
    </citation>
    <scope>NUCLEOTIDE SEQUENCE [LARGE SCALE GENOMIC DNA]</scope>
    <source>
        <strain evidence="4">DSM 11706</strain>
    </source>
</reference>
<gene>
    <name evidence="3" type="ORF">SAMN05421670_0564</name>
</gene>
<keyword evidence="1" id="KW-0472">Membrane</keyword>
<feature type="transmembrane region" description="Helical" evidence="1">
    <location>
        <begin position="12"/>
        <end position="28"/>
    </location>
</feature>
<keyword evidence="4" id="KW-1185">Reference proteome</keyword>
<dbReference type="Pfam" id="PF07331">
    <property type="entry name" value="TctB"/>
    <property type="match status" value="1"/>
</dbReference>
<protein>
    <submittedName>
        <fullName evidence="3">Tripartite tricarboxylate transporter TctB family protein</fullName>
    </submittedName>
</protein>
<feature type="transmembrane region" description="Helical" evidence="1">
    <location>
        <begin position="40"/>
        <end position="58"/>
    </location>
</feature>
<dbReference type="InterPro" id="IPR009936">
    <property type="entry name" value="DUF1468"/>
</dbReference>